<evidence type="ECO:0000259" key="2">
    <source>
        <dbReference type="Pfam" id="PF01050"/>
    </source>
</evidence>
<evidence type="ECO:0000313" key="4">
    <source>
        <dbReference type="Proteomes" id="UP000183508"/>
    </source>
</evidence>
<reference evidence="4" key="1">
    <citation type="submission" date="2016-10" db="EMBL/GenBank/DDBJ databases">
        <authorList>
            <person name="Varghese N."/>
        </authorList>
    </citation>
    <scope>NUCLEOTIDE SEQUENCE [LARGE SCALE GENOMIC DNA]</scope>
    <source>
        <strain evidence="4">DSM 17980</strain>
    </source>
</reference>
<dbReference type="PANTHER" id="PTHR46390:SF1">
    <property type="entry name" value="MANNOSE-1-PHOSPHATE GUANYLYLTRANSFERASE"/>
    <property type="match status" value="1"/>
</dbReference>
<proteinExistence type="predicted"/>
<dbReference type="RefSeq" id="WP_074954234.1">
    <property type="nucleotide sequence ID" value="NZ_FPBV01000016.1"/>
</dbReference>
<dbReference type="eggNOG" id="COG0836">
    <property type="taxonomic scope" value="Bacteria"/>
</dbReference>
<dbReference type="SUPFAM" id="SSF53448">
    <property type="entry name" value="Nucleotide-diphospho-sugar transferases"/>
    <property type="match status" value="1"/>
</dbReference>
<dbReference type="InterPro" id="IPR051161">
    <property type="entry name" value="Mannose-6P_isomerase_type2"/>
</dbReference>
<dbReference type="GO" id="GO:0005976">
    <property type="term" value="P:polysaccharide metabolic process"/>
    <property type="evidence" value="ECO:0007669"/>
    <property type="project" value="InterPro"/>
</dbReference>
<feature type="domain" description="Nucleotidyl transferase" evidence="1">
    <location>
        <begin position="4"/>
        <end position="267"/>
    </location>
</feature>
<organism evidence="3 4">
    <name type="scientific">Alicyclobacillus macrosporangiidus</name>
    <dbReference type="NCBI Taxonomy" id="392015"/>
    <lineage>
        <taxon>Bacteria</taxon>
        <taxon>Bacillati</taxon>
        <taxon>Bacillota</taxon>
        <taxon>Bacilli</taxon>
        <taxon>Bacillales</taxon>
        <taxon>Alicyclobacillaceae</taxon>
        <taxon>Alicyclobacillus</taxon>
    </lineage>
</organism>
<keyword evidence="4" id="KW-1185">Reference proteome</keyword>
<gene>
    <name evidence="3" type="ORF">SAMN05421543_11634</name>
</gene>
<name>A0A1I7KI20_9BACL</name>
<dbReference type="InterPro" id="IPR005835">
    <property type="entry name" value="NTP_transferase_dom"/>
</dbReference>
<dbReference type="Gene3D" id="3.90.550.10">
    <property type="entry name" value="Spore Coat Polysaccharide Biosynthesis Protein SpsA, Chain A"/>
    <property type="match status" value="1"/>
</dbReference>
<dbReference type="InterPro" id="IPR001538">
    <property type="entry name" value="Man6P_isomerase-2_C"/>
</dbReference>
<dbReference type="Pfam" id="PF01050">
    <property type="entry name" value="MannoseP_isomer"/>
    <property type="match status" value="1"/>
</dbReference>
<dbReference type="GO" id="GO:0009298">
    <property type="term" value="P:GDP-mannose biosynthetic process"/>
    <property type="evidence" value="ECO:0007669"/>
    <property type="project" value="TreeGrafter"/>
</dbReference>
<dbReference type="eggNOG" id="COG0662">
    <property type="taxonomic scope" value="Bacteria"/>
</dbReference>
<protein>
    <submittedName>
        <fullName evidence="3">Mannose-1-phosphate guanylyltransferase</fullName>
    </submittedName>
</protein>
<sequence length="461" mass="51438">MKLVLLSGGSGKRLWPLSNESRSKQFLKVLTGSDGRVVSMLQRMWDQLDRAGLQQDAYVCASKAQWEIISAQIGDVPFIEEPARRDTFPAIALACTYLRDQAGCTRDEVIVVMPVDHFVDDAYFQAIRRLPGALVESGADLALLGVAPTEPTSKFGYIRVRPGGDGRDWRWVDAFEEKPETARAEVLIRDGALWNCGVFCFRLGYMLDLLAGLGAPEGFEAMREFFHSLPKRSFDYEVVEKAASVVVCRYDGTWKDLGTWNALSSEMEQSFAGIGQAVACENTHVVNELGIPLVAMGLRDAVVVAAPDGILVADKAMSAGLKDVVGAYDGRPMYEERRWGTLRVLDVQKLPDGTEMVVRSVEIWPGHNISYQKHLKRSEVWTITDGEGEVALDDRILPVGPGDVVRVYAEQWHAIRARTRLQLIEVQRGSELVEEDIVRRYLTWEEIRRHCGAGVRRDHSG</sequence>
<dbReference type="AlphaFoldDB" id="A0A1I7KI20"/>
<dbReference type="InterPro" id="IPR014710">
    <property type="entry name" value="RmlC-like_jellyroll"/>
</dbReference>
<dbReference type="OrthoDB" id="9806359at2"/>
<accession>A0A1I7KI20</accession>
<keyword evidence="3" id="KW-0548">Nucleotidyltransferase</keyword>
<dbReference type="PANTHER" id="PTHR46390">
    <property type="entry name" value="MANNOSE-1-PHOSPHATE GUANYLYLTRANSFERASE"/>
    <property type="match status" value="1"/>
</dbReference>
<dbReference type="InterPro" id="IPR029044">
    <property type="entry name" value="Nucleotide-diphossugar_trans"/>
</dbReference>
<dbReference type="Pfam" id="PF00483">
    <property type="entry name" value="NTP_transferase"/>
    <property type="match status" value="1"/>
</dbReference>
<dbReference type="SUPFAM" id="SSF51182">
    <property type="entry name" value="RmlC-like cupins"/>
    <property type="match status" value="1"/>
</dbReference>
<dbReference type="InterPro" id="IPR011051">
    <property type="entry name" value="RmlC_Cupin_sf"/>
</dbReference>
<feature type="domain" description="Mannose-6-phosphate isomerase type II C-terminal" evidence="2">
    <location>
        <begin position="337"/>
        <end position="439"/>
    </location>
</feature>
<evidence type="ECO:0000259" key="1">
    <source>
        <dbReference type="Pfam" id="PF00483"/>
    </source>
</evidence>
<evidence type="ECO:0000313" key="3">
    <source>
        <dbReference type="EMBL" id="SFU97091.1"/>
    </source>
</evidence>
<keyword evidence="3" id="KW-0808">Transferase</keyword>
<dbReference type="CDD" id="cd02213">
    <property type="entry name" value="cupin_PMI_typeII_C"/>
    <property type="match status" value="1"/>
</dbReference>
<dbReference type="Proteomes" id="UP000183508">
    <property type="component" value="Unassembled WGS sequence"/>
</dbReference>
<dbReference type="Gene3D" id="2.60.120.10">
    <property type="entry name" value="Jelly Rolls"/>
    <property type="match status" value="1"/>
</dbReference>
<dbReference type="EMBL" id="FPBV01000016">
    <property type="protein sequence ID" value="SFU97091.1"/>
    <property type="molecule type" value="Genomic_DNA"/>
</dbReference>
<dbReference type="STRING" id="392015.SAMN05421543_11634"/>
<dbReference type="GO" id="GO:0004475">
    <property type="term" value="F:mannose-1-phosphate guanylyltransferase (GTP) activity"/>
    <property type="evidence" value="ECO:0007669"/>
    <property type="project" value="TreeGrafter"/>
</dbReference>